<protein>
    <recommendedName>
        <fullName evidence="3">Sulfotransferase domain-containing protein</fullName>
    </recommendedName>
</protein>
<dbReference type="InterPro" id="IPR027417">
    <property type="entry name" value="P-loop_NTPase"/>
</dbReference>
<dbReference type="Gene3D" id="3.40.50.300">
    <property type="entry name" value="P-loop containing nucleotide triphosphate hydrolases"/>
    <property type="match status" value="1"/>
</dbReference>
<proteinExistence type="inferred from homology"/>
<reference evidence="5" key="3">
    <citation type="submission" date="2015-06" db="UniProtKB">
        <authorList>
            <consortium name="EnsemblMetazoa"/>
        </authorList>
    </citation>
    <scope>IDENTIFICATION</scope>
</reference>
<dbReference type="AlphaFoldDB" id="R7U921"/>
<dbReference type="InterPro" id="IPR000863">
    <property type="entry name" value="Sulfotransferase_dom"/>
</dbReference>
<keyword evidence="2" id="KW-0808">Transferase</keyword>
<reference evidence="6" key="1">
    <citation type="submission" date="2012-12" db="EMBL/GenBank/DDBJ databases">
        <authorList>
            <person name="Hellsten U."/>
            <person name="Grimwood J."/>
            <person name="Chapman J.A."/>
            <person name="Shapiro H."/>
            <person name="Aerts A."/>
            <person name="Otillar R.P."/>
            <person name="Terry A.Y."/>
            <person name="Boore J.L."/>
            <person name="Simakov O."/>
            <person name="Marletaz F."/>
            <person name="Cho S.-J."/>
            <person name="Edsinger-Gonzales E."/>
            <person name="Havlak P."/>
            <person name="Kuo D.-H."/>
            <person name="Larsson T."/>
            <person name="Lv J."/>
            <person name="Arendt D."/>
            <person name="Savage R."/>
            <person name="Osoegawa K."/>
            <person name="de Jong P."/>
            <person name="Lindberg D.R."/>
            <person name="Seaver E.C."/>
            <person name="Weisblat D.A."/>
            <person name="Putnam N.H."/>
            <person name="Grigoriev I.V."/>
            <person name="Rokhsar D.S."/>
        </authorList>
    </citation>
    <scope>NUCLEOTIDE SEQUENCE</scope>
    <source>
        <strain evidence="6">I ESC-2004</strain>
    </source>
</reference>
<evidence type="ECO:0000313" key="4">
    <source>
        <dbReference type="EMBL" id="ELU02855.1"/>
    </source>
</evidence>
<organism evidence="4">
    <name type="scientific">Capitella teleta</name>
    <name type="common">Polychaete worm</name>
    <dbReference type="NCBI Taxonomy" id="283909"/>
    <lineage>
        <taxon>Eukaryota</taxon>
        <taxon>Metazoa</taxon>
        <taxon>Spiralia</taxon>
        <taxon>Lophotrochozoa</taxon>
        <taxon>Annelida</taxon>
        <taxon>Polychaeta</taxon>
        <taxon>Sedentaria</taxon>
        <taxon>Scolecida</taxon>
        <taxon>Capitellidae</taxon>
        <taxon>Capitella</taxon>
    </lineage>
</organism>
<dbReference type="PANTHER" id="PTHR11783">
    <property type="entry name" value="SULFOTRANSFERASE SULT"/>
    <property type="match status" value="1"/>
</dbReference>
<sequence>MVEKEYLDILKTWTADQNDVILAAYPKTGGTWISTIIDYVFHDGDIEKADAKGDIHNRVPFLENVYPEGKPPTGAQKLDKMKPPRFAKVHLGYNPVRKQVEEDKAKFIVVFRNPKDTIVSYYHYYRANKSMGFFQGDFHEFFELFREKRLRYGDIIEWFEGWWRNVGRLNVLPIRYEEIKVDLEKHVRSIAEFCGKDFSDDVIQRITTACTLKEMKKNPATNLSQLGGGLFDNNISNFIRKGEVGDWKNWMTQEESDYIDERCKNLAAMGFPV</sequence>
<dbReference type="HOGENOM" id="CLU_027239_1_2_1"/>
<dbReference type="Proteomes" id="UP000014760">
    <property type="component" value="Unassembled WGS sequence"/>
</dbReference>
<evidence type="ECO:0000313" key="5">
    <source>
        <dbReference type="EnsemblMetazoa" id="CapteP180403"/>
    </source>
</evidence>
<comment type="similarity">
    <text evidence="1">Belongs to the sulfotransferase 1 family.</text>
</comment>
<evidence type="ECO:0000256" key="1">
    <source>
        <dbReference type="ARBA" id="ARBA00005771"/>
    </source>
</evidence>
<feature type="domain" description="Sulfotransferase" evidence="3">
    <location>
        <begin position="18"/>
        <end position="266"/>
    </location>
</feature>
<accession>R7U921</accession>
<dbReference type="OrthoDB" id="205623at2759"/>
<dbReference type="SUPFAM" id="SSF52540">
    <property type="entry name" value="P-loop containing nucleoside triphosphate hydrolases"/>
    <property type="match status" value="1"/>
</dbReference>
<evidence type="ECO:0000256" key="2">
    <source>
        <dbReference type="ARBA" id="ARBA00022679"/>
    </source>
</evidence>
<dbReference type="GO" id="GO:0008146">
    <property type="term" value="F:sulfotransferase activity"/>
    <property type="evidence" value="ECO:0007669"/>
    <property type="project" value="InterPro"/>
</dbReference>
<gene>
    <name evidence="4" type="ORF">CAPTEDRAFT_180403</name>
</gene>
<dbReference type="EMBL" id="KB303698">
    <property type="protein sequence ID" value="ELU02855.1"/>
    <property type="molecule type" value="Genomic_DNA"/>
</dbReference>
<dbReference type="Pfam" id="PF00685">
    <property type="entry name" value="Sulfotransfer_1"/>
    <property type="match status" value="1"/>
</dbReference>
<dbReference type="EnsemblMetazoa" id="CapteT180403">
    <property type="protein sequence ID" value="CapteP180403"/>
    <property type="gene ID" value="CapteG180403"/>
</dbReference>
<evidence type="ECO:0000259" key="3">
    <source>
        <dbReference type="Pfam" id="PF00685"/>
    </source>
</evidence>
<dbReference type="OMA" id="PMFESLC"/>
<reference evidence="4 6" key="2">
    <citation type="journal article" date="2013" name="Nature">
        <title>Insights into bilaterian evolution from three spiralian genomes.</title>
        <authorList>
            <person name="Simakov O."/>
            <person name="Marletaz F."/>
            <person name="Cho S.J."/>
            <person name="Edsinger-Gonzales E."/>
            <person name="Havlak P."/>
            <person name="Hellsten U."/>
            <person name="Kuo D.H."/>
            <person name="Larsson T."/>
            <person name="Lv J."/>
            <person name="Arendt D."/>
            <person name="Savage R."/>
            <person name="Osoegawa K."/>
            <person name="de Jong P."/>
            <person name="Grimwood J."/>
            <person name="Chapman J.A."/>
            <person name="Shapiro H."/>
            <person name="Aerts A."/>
            <person name="Otillar R.P."/>
            <person name="Terry A.Y."/>
            <person name="Boore J.L."/>
            <person name="Grigoriev I.V."/>
            <person name="Lindberg D.R."/>
            <person name="Seaver E.C."/>
            <person name="Weisblat D.A."/>
            <person name="Putnam N.H."/>
            <person name="Rokhsar D.S."/>
        </authorList>
    </citation>
    <scope>NUCLEOTIDE SEQUENCE</scope>
    <source>
        <strain evidence="4 6">I ESC-2004</strain>
    </source>
</reference>
<dbReference type="EMBL" id="AMQN01008664">
    <property type="status" value="NOT_ANNOTATED_CDS"/>
    <property type="molecule type" value="Genomic_DNA"/>
</dbReference>
<evidence type="ECO:0000313" key="6">
    <source>
        <dbReference type="Proteomes" id="UP000014760"/>
    </source>
</evidence>
<keyword evidence="6" id="KW-1185">Reference proteome</keyword>
<name>R7U921_CAPTE</name>